<proteinExistence type="inferred from homology"/>
<evidence type="ECO:0000313" key="9">
    <source>
        <dbReference type="Proteomes" id="UP000663879"/>
    </source>
</evidence>
<keyword evidence="4 7" id="KW-1133">Transmembrane helix</keyword>
<keyword evidence="5 7" id="KW-0472">Membrane</keyword>
<dbReference type="InterPro" id="IPR019397">
    <property type="entry name" value="Uncharacterised_TMEM39"/>
</dbReference>
<dbReference type="AlphaFoldDB" id="A0A813M0G2"/>
<dbReference type="OrthoDB" id="10630522at2759"/>
<evidence type="ECO:0000256" key="3">
    <source>
        <dbReference type="ARBA" id="ARBA00022692"/>
    </source>
</evidence>
<comment type="caution">
    <text evidence="8">The sequence shown here is derived from an EMBL/GenBank/DDBJ whole genome shotgun (WGS) entry which is preliminary data.</text>
</comment>
<feature type="transmembrane region" description="Helical" evidence="7">
    <location>
        <begin position="301"/>
        <end position="321"/>
    </location>
</feature>
<evidence type="ECO:0000256" key="4">
    <source>
        <dbReference type="ARBA" id="ARBA00022989"/>
    </source>
</evidence>
<keyword evidence="3 7" id="KW-0812">Transmembrane</keyword>
<accession>A0A813M0G2</accession>
<feature type="region of interest" description="Disordered" evidence="6">
    <location>
        <begin position="1"/>
        <end position="25"/>
    </location>
</feature>
<dbReference type="EMBL" id="CAJNOC010000084">
    <property type="protein sequence ID" value="CAF0713525.1"/>
    <property type="molecule type" value="Genomic_DNA"/>
</dbReference>
<evidence type="ECO:0000256" key="2">
    <source>
        <dbReference type="ARBA" id="ARBA00010737"/>
    </source>
</evidence>
<evidence type="ECO:0000256" key="7">
    <source>
        <dbReference type="SAM" id="Phobius"/>
    </source>
</evidence>
<feature type="compositionally biased region" description="Polar residues" evidence="6">
    <location>
        <begin position="1"/>
        <end position="15"/>
    </location>
</feature>
<comment type="similarity">
    <text evidence="2">Belongs to the TMEM39 family.</text>
</comment>
<dbReference type="PANTHER" id="PTHR12995">
    <property type="entry name" value="FI21814P1"/>
    <property type="match status" value="1"/>
</dbReference>
<gene>
    <name evidence="8" type="ORF">OXX778_LOCUS1348</name>
</gene>
<evidence type="ECO:0000256" key="5">
    <source>
        <dbReference type="ARBA" id="ARBA00023136"/>
    </source>
</evidence>
<protein>
    <submittedName>
        <fullName evidence="8">Uncharacterized protein</fullName>
    </submittedName>
</protein>
<comment type="subcellular location">
    <subcellularLocation>
        <location evidence="1">Membrane</location>
        <topology evidence="1">Multi-pass membrane protein</topology>
    </subcellularLocation>
</comment>
<dbReference type="GO" id="GO:0016020">
    <property type="term" value="C:membrane"/>
    <property type="evidence" value="ECO:0007669"/>
    <property type="project" value="UniProtKB-SubCell"/>
</dbReference>
<dbReference type="Pfam" id="PF10271">
    <property type="entry name" value="Tmp39"/>
    <property type="match status" value="1"/>
</dbReference>
<keyword evidence="9" id="KW-1185">Reference proteome</keyword>
<reference evidence="8" key="1">
    <citation type="submission" date="2021-02" db="EMBL/GenBank/DDBJ databases">
        <authorList>
            <person name="Nowell W R."/>
        </authorList>
    </citation>
    <scope>NUCLEOTIDE SEQUENCE</scope>
    <source>
        <strain evidence="8">Ploen Becks lab</strain>
    </source>
</reference>
<dbReference type="PANTHER" id="PTHR12995:SF4">
    <property type="entry name" value="FI21814P1"/>
    <property type="match status" value="1"/>
</dbReference>
<sequence length="398" mass="46586">MLDANNHVNQPTDPGQSPKSKSPKPKFYKIKNELENYDLLYLIHNEIPTGIFDIYMDFLPSTIKKIYLFVFNSSKVIRPHLFFMLYNHFDINVTLMNYSLFTNELSKPMVQTYVKEIDSKIKNSKLTYTDCSNISADLYLKNNLNLTSILNTNKSMLGVNNQDCKILKSNKNKPKSKYLNILFNKIAEFILSIPKTSRIKIVKRNSFNLNNNNLNSTSASIISLNNFVLNTNLINLTNLNYIQHKCQKDAVNLREETELFRFEFNLRFKECFLRSFESIFFTFILSRICVPEFINVRNQEFLVYLTSTIFCTFISYFTYYIPMSFLISLSRNAEHLGRWICEDDNETDTSKASNFSFSRSNISNMPFTPGKWSNSKLYFENDRVSHLESNFKNLKPKS</sequence>
<evidence type="ECO:0000256" key="6">
    <source>
        <dbReference type="SAM" id="MobiDB-lite"/>
    </source>
</evidence>
<name>A0A813M0G2_9BILA</name>
<evidence type="ECO:0000256" key="1">
    <source>
        <dbReference type="ARBA" id="ARBA00004141"/>
    </source>
</evidence>
<dbReference type="Proteomes" id="UP000663879">
    <property type="component" value="Unassembled WGS sequence"/>
</dbReference>
<organism evidence="8 9">
    <name type="scientific">Brachionus calyciflorus</name>
    <dbReference type="NCBI Taxonomy" id="104777"/>
    <lineage>
        <taxon>Eukaryota</taxon>
        <taxon>Metazoa</taxon>
        <taxon>Spiralia</taxon>
        <taxon>Gnathifera</taxon>
        <taxon>Rotifera</taxon>
        <taxon>Eurotatoria</taxon>
        <taxon>Monogononta</taxon>
        <taxon>Pseudotrocha</taxon>
        <taxon>Ploima</taxon>
        <taxon>Brachionidae</taxon>
        <taxon>Brachionus</taxon>
    </lineage>
</organism>
<evidence type="ECO:0000313" key="8">
    <source>
        <dbReference type="EMBL" id="CAF0713525.1"/>
    </source>
</evidence>